<dbReference type="AlphaFoldDB" id="A0A932EN80"/>
<sequence length="378" mass="40906">MKALGAFIAAPAVLRGRFLLFADSPRHYSARCIEVVQRSLVIDMLSQFKLGAFLDVLPQPGPKTTSWFSHPETFTAADFARYRGSGINAFHIGWGYGANAFDDATTILAAWNRFIAAHPDELVRIDTAAHLTFAKHAGKVGIILGFQNAEHFRSVSDVDAFHAAGQRVSQLTYNLRNAIGSGYEERPDGGLTAFGASIVGRMNEVGIAVDLSHCGDRTTMETLAIARRPAVVSHSNCRALSPHPRCKTDAQISQLAAGGGVMGISAVRMFVRTSGVATFEDVLDHFDHVAKLAGVEHVGVGSDIDLDGYDKLPPVLHRRMLTGYKENAPASGDIAGLDHPQRIYDLTEGLIRRGYSDANIELILGGNFRRALAAIWRA</sequence>
<evidence type="ECO:0000313" key="2">
    <source>
        <dbReference type="Proteomes" id="UP000779809"/>
    </source>
</evidence>
<evidence type="ECO:0000313" key="1">
    <source>
        <dbReference type="EMBL" id="MBI2677415.1"/>
    </source>
</evidence>
<name>A0A932EN80_9BACT</name>
<dbReference type="Proteomes" id="UP000779809">
    <property type="component" value="Unassembled WGS sequence"/>
</dbReference>
<dbReference type="SUPFAM" id="SSF51556">
    <property type="entry name" value="Metallo-dependent hydrolases"/>
    <property type="match status" value="1"/>
</dbReference>
<dbReference type="GO" id="GO:0070573">
    <property type="term" value="F:metallodipeptidase activity"/>
    <property type="evidence" value="ECO:0007669"/>
    <property type="project" value="InterPro"/>
</dbReference>
<dbReference type="PANTHER" id="PTHR10443:SF12">
    <property type="entry name" value="DIPEPTIDASE"/>
    <property type="match status" value="1"/>
</dbReference>
<dbReference type="Gene3D" id="3.20.20.140">
    <property type="entry name" value="Metal-dependent hydrolases"/>
    <property type="match status" value="1"/>
</dbReference>
<dbReference type="GO" id="GO:0006508">
    <property type="term" value="P:proteolysis"/>
    <property type="evidence" value="ECO:0007669"/>
    <property type="project" value="InterPro"/>
</dbReference>
<dbReference type="PROSITE" id="PS51365">
    <property type="entry name" value="RENAL_DIPEPTIDASE_2"/>
    <property type="match status" value="1"/>
</dbReference>
<dbReference type="PANTHER" id="PTHR10443">
    <property type="entry name" value="MICROSOMAL DIPEPTIDASE"/>
    <property type="match status" value="1"/>
</dbReference>
<protein>
    <submittedName>
        <fullName evidence="1">Membrane dipeptidase</fullName>
    </submittedName>
</protein>
<dbReference type="InterPro" id="IPR032466">
    <property type="entry name" value="Metal_Hydrolase"/>
</dbReference>
<reference evidence="1" key="1">
    <citation type="submission" date="2020-07" db="EMBL/GenBank/DDBJ databases">
        <title>Huge and variable diversity of episymbiotic CPR bacteria and DPANN archaea in groundwater ecosystems.</title>
        <authorList>
            <person name="He C.Y."/>
            <person name="Keren R."/>
            <person name="Whittaker M."/>
            <person name="Farag I.F."/>
            <person name="Doudna J."/>
            <person name="Cate J.H.D."/>
            <person name="Banfield J.F."/>
        </authorList>
    </citation>
    <scope>NUCLEOTIDE SEQUENCE</scope>
    <source>
        <strain evidence="1">NC_groundwater_580_Pr5_B-0.1um_64_19</strain>
    </source>
</reference>
<comment type="caution">
    <text evidence="1">The sequence shown here is derived from an EMBL/GenBank/DDBJ whole genome shotgun (WGS) entry which is preliminary data.</text>
</comment>
<proteinExistence type="predicted"/>
<dbReference type="EMBL" id="JACPNR010000004">
    <property type="protein sequence ID" value="MBI2677415.1"/>
    <property type="molecule type" value="Genomic_DNA"/>
</dbReference>
<dbReference type="Pfam" id="PF01244">
    <property type="entry name" value="Peptidase_M19"/>
    <property type="match status" value="1"/>
</dbReference>
<accession>A0A932EN80</accession>
<gene>
    <name evidence="1" type="ORF">HYX28_01390</name>
</gene>
<organism evidence="1 2">
    <name type="scientific">Candidatus Korobacter versatilis</name>
    <dbReference type="NCBI Taxonomy" id="658062"/>
    <lineage>
        <taxon>Bacteria</taxon>
        <taxon>Pseudomonadati</taxon>
        <taxon>Acidobacteriota</taxon>
        <taxon>Terriglobia</taxon>
        <taxon>Terriglobales</taxon>
        <taxon>Candidatus Korobacteraceae</taxon>
        <taxon>Candidatus Korobacter</taxon>
    </lineage>
</organism>
<dbReference type="InterPro" id="IPR008257">
    <property type="entry name" value="Pept_M19"/>
</dbReference>